<dbReference type="GO" id="GO:0004527">
    <property type="term" value="F:exonuclease activity"/>
    <property type="evidence" value="ECO:0007669"/>
    <property type="project" value="UniProtKB-KW"/>
</dbReference>
<keyword evidence="1" id="KW-0255">Endonuclease</keyword>
<keyword evidence="1" id="KW-0540">Nuclease</keyword>
<keyword evidence="1" id="KW-0269">Exonuclease</keyword>
<keyword evidence="1" id="KW-0378">Hydrolase</keyword>
<protein>
    <submittedName>
        <fullName evidence="1">Putative endonuclease/exonuclease/phosphatase</fullName>
    </submittedName>
</protein>
<organism evidence="1">
    <name type="scientific">Mycobacterium xenopi 4042</name>
    <dbReference type="NCBI Taxonomy" id="1299334"/>
    <lineage>
        <taxon>Bacteria</taxon>
        <taxon>Bacillati</taxon>
        <taxon>Actinomycetota</taxon>
        <taxon>Actinomycetes</taxon>
        <taxon>Mycobacteriales</taxon>
        <taxon>Mycobacteriaceae</taxon>
        <taxon>Mycobacterium</taxon>
    </lineage>
</organism>
<dbReference type="GO" id="GO:0004519">
    <property type="term" value="F:endonuclease activity"/>
    <property type="evidence" value="ECO:0007669"/>
    <property type="project" value="UniProtKB-KW"/>
</dbReference>
<reference evidence="1" key="1">
    <citation type="submission" date="2014-01" db="EMBL/GenBank/DDBJ databases">
        <authorList>
            <person name="Brown-Elliot B."/>
            <person name="Wallace R."/>
            <person name="Lenaerts A."/>
            <person name="Ordway D."/>
            <person name="DeGroote M.A."/>
            <person name="Parker T."/>
            <person name="Sizemore C."/>
            <person name="Tallon L.J."/>
            <person name="Sadzewicz L.K."/>
            <person name="Sengamalay N."/>
            <person name="Fraser C.M."/>
            <person name="Hine E."/>
            <person name="Shefchek K.A."/>
            <person name="Das S.P."/>
            <person name="Tettelin H."/>
        </authorList>
    </citation>
    <scope>NUCLEOTIDE SEQUENCE [LARGE SCALE GENOMIC DNA]</scope>
    <source>
        <strain evidence="1">4042</strain>
    </source>
</reference>
<sequence>MDGGERPRTTGHRRVWHRAAVAVSGADLAGAAVAADPGQVSDVSAGPRRVRIVNEEPRAAVIARLDTDLGR</sequence>
<proteinExistence type="predicted"/>
<comment type="caution">
    <text evidence="1">The sequence shown here is derived from an EMBL/GenBank/DDBJ whole genome shotgun (WGS) entry which is preliminary data.</text>
</comment>
<accession>X8EE94</accession>
<evidence type="ECO:0000313" key="1">
    <source>
        <dbReference type="EMBL" id="EUA78521.1"/>
    </source>
</evidence>
<name>X8EE94_MYCXE</name>
<gene>
    <name evidence="1" type="ORF">I553_3871</name>
</gene>
<dbReference type="AlphaFoldDB" id="X8EE94"/>
<dbReference type="EMBL" id="JAOB01000005">
    <property type="protein sequence ID" value="EUA78521.1"/>
    <property type="molecule type" value="Genomic_DNA"/>
</dbReference>